<keyword evidence="7" id="KW-0547">Nucleotide-binding</keyword>
<keyword evidence="3" id="KW-0808">Transferase</keyword>
<protein>
    <submittedName>
        <fullName evidence="15">(thale cress) hypothetical protein</fullName>
    </submittedName>
</protein>
<dbReference type="EMBL" id="LR881469">
    <property type="protein sequence ID" value="CAD5328808.1"/>
    <property type="molecule type" value="Genomic_DNA"/>
</dbReference>
<evidence type="ECO:0000256" key="6">
    <source>
        <dbReference type="ARBA" id="ARBA00022737"/>
    </source>
</evidence>
<proteinExistence type="predicted"/>
<evidence type="ECO:0000256" key="9">
    <source>
        <dbReference type="ARBA" id="ARBA00022840"/>
    </source>
</evidence>
<accession>A0A7G2F0A0</accession>
<keyword evidence="5" id="KW-0732">Signal</keyword>
<evidence type="ECO:0000256" key="4">
    <source>
        <dbReference type="ARBA" id="ARBA00022692"/>
    </source>
</evidence>
<evidence type="ECO:0000256" key="2">
    <source>
        <dbReference type="ARBA" id="ARBA00022527"/>
    </source>
</evidence>
<feature type="domain" description="Gnk2-homologous" evidence="14">
    <location>
        <begin position="34"/>
        <end position="144"/>
    </location>
</feature>
<keyword evidence="10 13" id="KW-1133">Transmembrane helix</keyword>
<evidence type="ECO:0000313" key="15">
    <source>
        <dbReference type="EMBL" id="CAD5328808.1"/>
    </source>
</evidence>
<keyword evidence="6" id="KW-0677">Repeat</keyword>
<dbReference type="GO" id="GO:0005524">
    <property type="term" value="F:ATP binding"/>
    <property type="evidence" value="ECO:0007669"/>
    <property type="project" value="UniProtKB-KW"/>
</dbReference>
<evidence type="ECO:0000313" key="16">
    <source>
        <dbReference type="Proteomes" id="UP000516314"/>
    </source>
</evidence>
<gene>
    <name evidence="15" type="ORF">AT9943_LOCUS16435</name>
</gene>
<evidence type="ECO:0000259" key="14">
    <source>
        <dbReference type="PROSITE" id="PS51473"/>
    </source>
</evidence>
<comment type="subcellular location">
    <subcellularLocation>
        <location evidence="1">Membrane</location>
        <topology evidence="1">Single-pass membrane protein</topology>
    </subcellularLocation>
</comment>
<dbReference type="GO" id="GO:0016020">
    <property type="term" value="C:membrane"/>
    <property type="evidence" value="ECO:0007669"/>
    <property type="project" value="UniProtKB-SubCell"/>
</dbReference>
<keyword evidence="4 13" id="KW-0812">Transmembrane</keyword>
<keyword evidence="12" id="KW-0675">Receptor</keyword>
<keyword evidence="9" id="KW-0067">ATP-binding</keyword>
<evidence type="ECO:0000256" key="12">
    <source>
        <dbReference type="ARBA" id="ARBA00023170"/>
    </source>
</evidence>
<dbReference type="Gene3D" id="3.30.430.20">
    <property type="entry name" value="Gnk2 domain, C-X8-C-X2-C motif"/>
    <property type="match status" value="1"/>
</dbReference>
<dbReference type="CDD" id="cd23509">
    <property type="entry name" value="Gnk2-like"/>
    <property type="match status" value="1"/>
</dbReference>
<sequence>MSLHSYRRLLHDMDRGTSKQSIWSRDVCPSSLGMEILRSDNYTRDFQANLTDLEITWEALMIRMTDQASYLYYAAGIRKLETSISRIYGFVQCSRDLSLQNCTKCLQQNVLYPFLGLFDNIRPRQKDGKSISTGAIVAIIVVPILLLALGVGLWKRRKAYKTKTTKIADDITTSGSLQFEFKAIEAATCNFHNVNKLGHGGFGEVYKII</sequence>
<dbReference type="PANTHER" id="PTHR27002">
    <property type="entry name" value="RECEPTOR-LIKE SERINE/THREONINE-PROTEIN KINASE SD1-8"/>
    <property type="match status" value="1"/>
</dbReference>
<keyword evidence="8" id="KW-0418">Kinase</keyword>
<dbReference type="Pfam" id="PF01657">
    <property type="entry name" value="Stress-antifung"/>
    <property type="match status" value="1"/>
</dbReference>
<dbReference type="InterPro" id="IPR038408">
    <property type="entry name" value="GNK2_sf"/>
</dbReference>
<evidence type="ECO:0000256" key="13">
    <source>
        <dbReference type="SAM" id="Phobius"/>
    </source>
</evidence>
<evidence type="ECO:0000256" key="11">
    <source>
        <dbReference type="ARBA" id="ARBA00023136"/>
    </source>
</evidence>
<evidence type="ECO:0000256" key="8">
    <source>
        <dbReference type="ARBA" id="ARBA00022777"/>
    </source>
</evidence>
<keyword evidence="2" id="KW-0723">Serine/threonine-protein kinase</keyword>
<evidence type="ECO:0000256" key="3">
    <source>
        <dbReference type="ARBA" id="ARBA00022679"/>
    </source>
</evidence>
<dbReference type="PROSITE" id="PS51473">
    <property type="entry name" value="GNK2"/>
    <property type="match status" value="1"/>
</dbReference>
<keyword evidence="11 13" id="KW-0472">Membrane</keyword>
<evidence type="ECO:0000256" key="1">
    <source>
        <dbReference type="ARBA" id="ARBA00004167"/>
    </source>
</evidence>
<dbReference type="InterPro" id="IPR002902">
    <property type="entry name" value="GNK2"/>
</dbReference>
<name>A0A7G2F0A0_ARATH</name>
<evidence type="ECO:0000256" key="7">
    <source>
        <dbReference type="ARBA" id="ARBA00022741"/>
    </source>
</evidence>
<organism evidence="15 16">
    <name type="scientific">Arabidopsis thaliana</name>
    <name type="common">Mouse-ear cress</name>
    <dbReference type="NCBI Taxonomy" id="3702"/>
    <lineage>
        <taxon>Eukaryota</taxon>
        <taxon>Viridiplantae</taxon>
        <taxon>Streptophyta</taxon>
        <taxon>Embryophyta</taxon>
        <taxon>Tracheophyta</taxon>
        <taxon>Spermatophyta</taxon>
        <taxon>Magnoliopsida</taxon>
        <taxon>eudicotyledons</taxon>
        <taxon>Gunneridae</taxon>
        <taxon>Pentapetalae</taxon>
        <taxon>rosids</taxon>
        <taxon>malvids</taxon>
        <taxon>Brassicales</taxon>
        <taxon>Brassicaceae</taxon>
        <taxon>Camelineae</taxon>
        <taxon>Arabidopsis</taxon>
    </lineage>
</organism>
<dbReference type="AlphaFoldDB" id="A0A7G2F0A0"/>
<dbReference type="GO" id="GO:0004674">
    <property type="term" value="F:protein serine/threonine kinase activity"/>
    <property type="evidence" value="ECO:0007669"/>
    <property type="project" value="UniProtKB-KW"/>
</dbReference>
<dbReference type="Proteomes" id="UP000516314">
    <property type="component" value="Chromosome 4"/>
</dbReference>
<dbReference type="Gene3D" id="3.30.200.20">
    <property type="entry name" value="Phosphorylase Kinase, domain 1"/>
    <property type="match status" value="1"/>
</dbReference>
<evidence type="ECO:0000256" key="5">
    <source>
        <dbReference type="ARBA" id="ARBA00022729"/>
    </source>
</evidence>
<reference evidence="15 16" key="1">
    <citation type="submission" date="2020-09" db="EMBL/GenBank/DDBJ databases">
        <authorList>
            <person name="Ashkenazy H."/>
        </authorList>
    </citation>
    <scope>NUCLEOTIDE SEQUENCE [LARGE SCALE GENOMIC DNA]</scope>
    <source>
        <strain evidence="16">cv. Cdm-0</strain>
    </source>
</reference>
<evidence type="ECO:0000256" key="10">
    <source>
        <dbReference type="ARBA" id="ARBA00022989"/>
    </source>
</evidence>
<feature type="transmembrane region" description="Helical" evidence="13">
    <location>
        <begin position="131"/>
        <end position="154"/>
    </location>
</feature>
<dbReference type="PANTHER" id="PTHR27002:SF399">
    <property type="entry name" value="CYSTEINE-RICH RECEPTOR-LIKE PROTEIN KINASE 24"/>
    <property type="match status" value="1"/>
</dbReference>